<protein>
    <submittedName>
        <fullName evidence="1">Uncharacterized protein</fullName>
    </submittedName>
</protein>
<organism evidence="1 2">
    <name type="scientific">Pseudomonas simiae</name>
    <dbReference type="NCBI Taxonomy" id="321846"/>
    <lineage>
        <taxon>Bacteria</taxon>
        <taxon>Pseudomonadati</taxon>
        <taxon>Pseudomonadota</taxon>
        <taxon>Gammaproteobacteria</taxon>
        <taxon>Pseudomonadales</taxon>
        <taxon>Pseudomonadaceae</taxon>
        <taxon>Pseudomonas</taxon>
    </lineage>
</organism>
<evidence type="ECO:0000313" key="1">
    <source>
        <dbReference type="EMBL" id="AIB37443.1"/>
    </source>
</evidence>
<accession>A0A1N7UK99</accession>
<dbReference type="eggNOG" id="ENOG5033SH5">
    <property type="taxonomic scope" value="Bacteria"/>
</dbReference>
<sequence>MTLRTAADLWNSLNSADRLAPRSHDRQFVADLRAALQIAPSQDIGAYLKRHTVDATSFLIAVLNALQPFGMMLNDIYEMFAEGGVSQSNERLLIEFDFGQGDKVPFDVDAFRRARAIMENLSHAVAQRAYCAEDLRLISNGVFRALRETPGVDTTRPPSLVDMAAKSWIDGHEWPYQTPVPLPDGAPNDSLTQALAPLATLIQQLCQRTSRYTSQNDLRSARRDDEPCPSERAPIHQWSESQLAHAQDDHIARYHLLRGLWYCQQLVPLSHRDNFAEKIEALTNAHSQFVPPQPLSRELEDLLDLPIWKQRSQLYSVWLITLLKRELKQSGERFQLMAEDNGLTFAFRPTLIAKLHVGNDVLELMAELRVASKDIKLAGAGRSQNIQPDYSLLQRLPDKTEKVVYVLEAKQYARANTRNFNEALRDYAKINTHALVALANYGPVPASQPKKLVDLCAQNGDENVSERCQAFAGVTPINAMSTHLLRQHFRRALTEYALPLPHLIVDLSSSMGGVLNTQALDSWPTTAERVADSGMGLILNRHYPEPVSPGQPTRNAMLSLFEKTVNGPKGVYDITQKERGLLMLFTDSGGFHEERNYHDKLAGIIILQPDGSMELRMRKSTESLLRRAIPALIACTRAGESY</sequence>
<reference evidence="1 2" key="1">
    <citation type="submission" date="2014-05" db="EMBL/GenBank/DDBJ databases">
        <title>Pseudomonas simiae WCS417.</title>
        <authorList>
            <person name="Berendsen R.L."/>
        </authorList>
    </citation>
    <scope>NUCLEOTIDE SEQUENCE [LARGE SCALE GENOMIC DNA]</scope>
    <source>
        <strain evidence="1 2">WCS417</strain>
    </source>
</reference>
<proteinExistence type="predicted"/>
<dbReference type="Proteomes" id="UP000027308">
    <property type="component" value="Chromosome"/>
</dbReference>
<dbReference type="AlphaFoldDB" id="A0A1N7UK99"/>
<dbReference type="EMBL" id="CP007637">
    <property type="protein sequence ID" value="AIB37443.1"/>
    <property type="molecule type" value="Genomic_DNA"/>
</dbReference>
<evidence type="ECO:0000313" key="2">
    <source>
        <dbReference type="Proteomes" id="UP000027308"/>
    </source>
</evidence>
<dbReference type="OrthoDB" id="8362946at2"/>
<name>A0A1N7UK99_9PSED</name>
<gene>
    <name evidence="1" type="ORF">PS417_18005</name>
</gene>
<dbReference type="RefSeq" id="WP_010209209.1">
    <property type="nucleotide sequence ID" value="NZ_CP007637.1"/>
</dbReference>